<dbReference type="InterPro" id="IPR044398">
    <property type="entry name" value="Globin-sensor_dom"/>
</dbReference>
<feature type="domain" description="Histidine kinase" evidence="9">
    <location>
        <begin position="170"/>
        <end position="383"/>
    </location>
</feature>
<dbReference type="RefSeq" id="WP_173080849.1">
    <property type="nucleotide sequence ID" value="NZ_BLTE01000001.1"/>
</dbReference>
<dbReference type="SUPFAM" id="SSF55874">
    <property type="entry name" value="ATPase domain of HSP90 chaperone/DNA topoisomerase II/histidine kinase"/>
    <property type="match status" value="1"/>
</dbReference>
<dbReference type="InterPro" id="IPR003661">
    <property type="entry name" value="HisK_dim/P_dom"/>
</dbReference>
<dbReference type="CDD" id="cd00082">
    <property type="entry name" value="HisKA"/>
    <property type="match status" value="1"/>
</dbReference>
<comment type="caution">
    <text evidence="10">The sequence shown here is derived from an EMBL/GenBank/DDBJ whole genome shotgun (WGS) entry which is preliminary data.</text>
</comment>
<dbReference type="InterPro" id="IPR036890">
    <property type="entry name" value="HATPase_C_sf"/>
</dbReference>
<dbReference type="CDD" id="cd01068">
    <property type="entry name" value="globin_sensor"/>
    <property type="match status" value="1"/>
</dbReference>
<dbReference type="GO" id="GO:0005886">
    <property type="term" value="C:plasma membrane"/>
    <property type="evidence" value="ECO:0007669"/>
    <property type="project" value="UniProtKB-SubCell"/>
</dbReference>
<evidence type="ECO:0000256" key="6">
    <source>
        <dbReference type="ARBA" id="ARBA00022741"/>
    </source>
</evidence>
<comment type="subcellular location">
    <subcellularLocation>
        <location evidence="2">Cell membrane</location>
        <topology evidence="2">Multi-pass membrane protein</topology>
    </subcellularLocation>
</comment>
<accession>A0A6V8LIQ2</accession>
<proteinExistence type="predicted"/>
<dbReference type="AlphaFoldDB" id="A0A6V8LIQ2"/>
<dbReference type="Proteomes" id="UP000494245">
    <property type="component" value="Unassembled WGS sequence"/>
</dbReference>
<dbReference type="Gene3D" id="3.30.565.10">
    <property type="entry name" value="Histidine kinase-like ATPase, C-terminal domain"/>
    <property type="match status" value="1"/>
</dbReference>
<keyword evidence="7 10" id="KW-0418">Kinase</keyword>
<organism evidence="10 11">
    <name type="scientific">Fundidesulfovibrio magnetotacticus</name>
    <dbReference type="NCBI Taxonomy" id="2730080"/>
    <lineage>
        <taxon>Bacteria</taxon>
        <taxon>Pseudomonadati</taxon>
        <taxon>Thermodesulfobacteriota</taxon>
        <taxon>Desulfovibrionia</taxon>
        <taxon>Desulfovibrionales</taxon>
        <taxon>Desulfovibrionaceae</taxon>
        <taxon>Fundidesulfovibrio</taxon>
    </lineage>
</organism>
<keyword evidence="4" id="KW-0472">Membrane</keyword>
<evidence type="ECO:0000256" key="3">
    <source>
        <dbReference type="ARBA" id="ARBA00012438"/>
    </source>
</evidence>
<name>A0A6V8LIQ2_9BACT</name>
<dbReference type="InterPro" id="IPR012292">
    <property type="entry name" value="Globin/Proto"/>
</dbReference>
<comment type="catalytic activity">
    <reaction evidence="1">
        <text>ATP + protein L-histidine = ADP + protein N-phospho-L-histidine.</text>
        <dbReference type="EC" id="2.7.13.3"/>
    </reaction>
</comment>
<keyword evidence="6" id="KW-0547">Nucleotide-binding</keyword>
<dbReference type="GO" id="GO:0005524">
    <property type="term" value="F:ATP binding"/>
    <property type="evidence" value="ECO:0007669"/>
    <property type="project" value="UniProtKB-KW"/>
</dbReference>
<dbReference type="InterPro" id="IPR036097">
    <property type="entry name" value="HisK_dim/P_sf"/>
</dbReference>
<evidence type="ECO:0000256" key="4">
    <source>
        <dbReference type="ARBA" id="ARBA00022475"/>
    </source>
</evidence>
<dbReference type="GO" id="GO:0000155">
    <property type="term" value="F:phosphorelay sensor kinase activity"/>
    <property type="evidence" value="ECO:0007669"/>
    <property type="project" value="InterPro"/>
</dbReference>
<dbReference type="EMBL" id="BLTE01000001">
    <property type="protein sequence ID" value="GFK92622.1"/>
    <property type="molecule type" value="Genomic_DNA"/>
</dbReference>
<protein>
    <recommendedName>
        <fullName evidence="3">histidine kinase</fullName>
        <ecNumber evidence="3">2.7.13.3</ecNumber>
    </recommendedName>
</protein>
<reference evidence="10 11" key="1">
    <citation type="submission" date="2020-04" db="EMBL/GenBank/DDBJ databases">
        <authorList>
            <consortium name="Desulfovibrio sp. FSS-1 genome sequencing consortium"/>
            <person name="Shimoshige H."/>
            <person name="Kobayashi H."/>
            <person name="Maekawa T."/>
        </authorList>
    </citation>
    <scope>NUCLEOTIDE SEQUENCE [LARGE SCALE GENOMIC DNA]</scope>
    <source>
        <strain evidence="10 11">SIID29052-01</strain>
    </source>
</reference>
<dbReference type="Pfam" id="PF02518">
    <property type="entry name" value="HATPase_c"/>
    <property type="match status" value="1"/>
</dbReference>
<dbReference type="PANTHER" id="PTHR44936">
    <property type="entry name" value="SENSOR PROTEIN CREC"/>
    <property type="match status" value="1"/>
</dbReference>
<dbReference type="SUPFAM" id="SSF47384">
    <property type="entry name" value="Homodimeric domain of signal transducing histidine kinase"/>
    <property type="match status" value="1"/>
</dbReference>
<dbReference type="PANTHER" id="PTHR44936:SF10">
    <property type="entry name" value="SENSOR PROTEIN RSTB"/>
    <property type="match status" value="1"/>
</dbReference>
<keyword evidence="8" id="KW-0067">ATP-binding</keyword>
<dbReference type="Gene3D" id="1.10.490.10">
    <property type="entry name" value="Globins"/>
    <property type="match status" value="1"/>
</dbReference>
<dbReference type="GO" id="GO:0020037">
    <property type="term" value="F:heme binding"/>
    <property type="evidence" value="ECO:0007669"/>
    <property type="project" value="InterPro"/>
</dbReference>
<dbReference type="InterPro" id="IPR009050">
    <property type="entry name" value="Globin-like_sf"/>
</dbReference>
<dbReference type="Pfam" id="PF00512">
    <property type="entry name" value="HisKA"/>
    <property type="match status" value="1"/>
</dbReference>
<dbReference type="Gene3D" id="1.10.287.130">
    <property type="match status" value="1"/>
</dbReference>
<evidence type="ECO:0000259" key="9">
    <source>
        <dbReference type="PROSITE" id="PS50109"/>
    </source>
</evidence>
<gene>
    <name evidence="10" type="primary">gchK_1</name>
    <name evidence="10" type="ORF">NNJEOMEG_00447</name>
</gene>
<dbReference type="InterPro" id="IPR039379">
    <property type="entry name" value="Protoglobin_sensor_dom"/>
</dbReference>
<dbReference type="SMART" id="SM00387">
    <property type="entry name" value="HATPase_c"/>
    <property type="match status" value="1"/>
</dbReference>
<dbReference type="InterPro" id="IPR003594">
    <property type="entry name" value="HATPase_dom"/>
</dbReference>
<evidence type="ECO:0000256" key="7">
    <source>
        <dbReference type="ARBA" id="ARBA00022777"/>
    </source>
</evidence>
<dbReference type="EC" id="2.7.13.3" evidence="3"/>
<evidence type="ECO:0000313" key="10">
    <source>
        <dbReference type="EMBL" id="GFK92622.1"/>
    </source>
</evidence>
<dbReference type="SMART" id="SM00388">
    <property type="entry name" value="HisKA"/>
    <property type="match status" value="1"/>
</dbReference>
<evidence type="ECO:0000256" key="2">
    <source>
        <dbReference type="ARBA" id="ARBA00004651"/>
    </source>
</evidence>
<keyword evidence="4" id="KW-1003">Cell membrane</keyword>
<dbReference type="InterPro" id="IPR005467">
    <property type="entry name" value="His_kinase_dom"/>
</dbReference>
<keyword evidence="11" id="KW-1185">Reference proteome</keyword>
<dbReference type="PROSITE" id="PS50109">
    <property type="entry name" value="HIS_KIN"/>
    <property type="match status" value="1"/>
</dbReference>
<keyword evidence="5 10" id="KW-0808">Transferase</keyword>
<dbReference type="GO" id="GO:0019825">
    <property type="term" value="F:oxygen binding"/>
    <property type="evidence" value="ECO:0007669"/>
    <property type="project" value="InterPro"/>
</dbReference>
<reference evidence="10 11" key="2">
    <citation type="submission" date="2020-05" db="EMBL/GenBank/DDBJ databases">
        <title>Draft genome sequence of Desulfovibrio sp. strainFSS-1.</title>
        <authorList>
            <person name="Shimoshige H."/>
            <person name="Kobayashi H."/>
            <person name="Maekawa T."/>
        </authorList>
    </citation>
    <scope>NUCLEOTIDE SEQUENCE [LARGE SCALE GENOMIC DNA]</scope>
    <source>
        <strain evidence="10 11">SIID29052-01</strain>
    </source>
</reference>
<evidence type="ECO:0000313" key="11">
    <source>
        <dbReference type="Proteomes" id="UP000494245"/>
    </source>
</evidence>
<dbReference type="InterPro" id="IPR050980">
    <property type="entry name" value="2C_sensor_his_kinase"/>
</dbReference>
<evidence type="ECO:0000256" key="8">
    <source>
        <dbReference type="ARBA" id="ARBA00022840"/>
    </source>
</evidence>
<evidence type="ECO:0000256" key="5">
    <source>
        <dbReference type="ARBA" id="ARBA00022679"/>
    </source>
</evidence>
<dbReference type="Pfam" id="PF11563">
    <property type="entry name" value="Protoglobin"/>
    <property type="match status" value="1"/>
</dbReference>
<sequence>MAFLPPPQDRLRQFRELLGLSDTPEANPLTRWADIFLPRTAELADKVEGFVRSRAQLRIILENQPTGKLNANWRSWFGILFTSGVGEDFMAHVWKSGQAHVIHNIDHRYVTLAYNIARAFLHEIAVTALPLEERTTALTALDRAVDFSMLVETDAFVTYATQCELEVIQGISHQVRNPVSVIGGAARKLLRLHPEDGPEREAAGTILAEAQRLERMAKNVNAYMDITTQQASFRRAELDAVLDRALEKLAAASTLPLAPLAREIDPAAAVLSGDPMELCVLFACLLDNAFQYADRHDPRVAVKAYPAQAQGGFATVVITNNGIRFDQSKTGQAFSPFHSTQPTATGFGLPMARVIASKYFGNVTLAPLEDEGTRCVVTLPLFAG</sequence>
<dbReference type="SUPFAM" id="SSF46458">
    <property type="entry name" value="Globin-like"/>
    <property type="match status" value="1"/>
</dbReference>
<evidence type="ECO:0000256" key="1">
    <source>
        <dbReference type="ARBA" id="ARBA00000085"/>
    </source>
</evidence>